<evidence type="ECO:0000256" key="1">
    <source>
        <dbReference type="SAM" id="SignalP"/>
    </source>
</evidence>
<name>C1B0N8_RHOOB</name>
<accession>C1B0N8</accession>
<dbReference type="PATRIC" id="fig|632772.20.peg.2085"/>
<dbReference type="HOGENOM" id="CLU_089621_1_1_11"/>
<feature type="chain" id="PRO_5002907122" evidence="1">
    <location>
        <begin position="31"/>
        <end position="204"/>
    </location>
</feature>
<feature type="domain" description="DUF8020" evidence="2">
    <location>
        <begin position="42"/>
        <end position="112"/>
    </location>
</feature>
<evidence type="ECO:0000313" key="3">
    <source>
        <dbReference type="EMBL" id="BAH50238.1"/>
    </source>
</evidence>
<gene>
    <name evidence="3" type="ordered locus">ROP_19910</name>
</gene>
<dbReference type="EMBL" id="AP011115">
    <property type="protein sequence ID" value="BAH50238.1"/>
    <property type="molecule type" value="Genomic_DNA"/>
</dbReference>
<evidence type="ECO:0000259" key="2">
    <source>
        <dbReference type="Pfam" id="PF26059"/>
    </source>
</evidence>
<dbReference type="STRING" id="632772.ROP_19910"/>
<dbReference type="InterPro" id="IPR058333">
    <property type="entry name" value="DUF8020"/>
</dbReference>
<proteinExistence type="predicted"/>
<protein>
    <submittedName>
        <fullName evidence="3">Hypothetical membrane protein</fullName>
    </submittedName>
</protein>
<reference evidence="3 4" key="1">
    <citation type="submission" date="2009-03" db="EMBL/GenBank/DDBJ databases">
        <title>Comparison of the complete genome sequences of Rhodococcus erythropolis PR4 and Rhodococcus opacus B4.</title>
        <authorList>
            <person name="Takarada H."/>
            <person name="Sekine M."/>
            <person name="Hosoyama A."/>
            <person name="Yamada R."/>
            <person name="Fujisawa T."/>
            <person name="Omata S."/>
            <person name="Shimizu A."/>
            <person name="Tsukatani N."/>
            <person name="Tanikawa S."/>
            <person name="Fujita N."/>
            <person name="Harayama S."/>
        </authorList>
    </citation>
    <scope>NUCLEOTIDE SEQUENCE [LARGE SCALE GENOMIC DNA]</scope>
    <source>
        <strain evidence="3 4">B4</strain>
    </source>
</reference>
<dbReference type="AlphaFoldDB" id="C1B0N8"/>
<dbReference type="Pfam" id="PF26059">
    <property type="entry name" value="DUF8020"/>
    <property type="match status" value="1"/>
</dbReference>
<evidence type="ECO:0000313" key="4">
    <source>
        <dbReference type="Proteomes" id="UP000002212"/>
    </source>
</evidence>
<dbReference type="KEGG" id="rop:ROP_19910"/>
<feature type="signal peptide" evidence="1">
    <location>
        <begin position="1"/>
        <end position="30"/>
    </location>
</feature>
<organism evidence="3 4">
    <name type="scientific">Rhodococcus opacus (strain B4)</name>
    <dbReference type="NCBI Taxonomy" id="632772"/>
    <lineage>
        <taxon>Bacteria</taxon>
        <taxon>Bacillati</taxon>
        <taxon>Actinomycetota</taxon>
        <taxon>Actinomycetes</taxon>
        <taxon>Mycobacteriales</taxon>
        <taxon>Nocardiaceae</taxon>
        <taxon>Rhodococcus</taxon>
    </lineage>
</organism>
<dbReference type="Proteomes" id="UP000002212">
    <property type="component" value="Chromosome"/>
</dbReference>
<sequence>MGNTMKLHRVTALAALLIATLCVGVGTAYAAPAPVDQAVVSHTSLSADGRSVGTAIDTGLFTLSRTTAAVDIVNDAGTPVGTIPLRYSIAGVQFAIDPIVTDGGRFLSLTPTTTPVAGTLALTPVDRDSAYANMMTQLQIGWDNGGSTATAIGAGIGFVAGCIFLILGGCLPGAAVGAAIGAVTGISNANPAATPAVYEFLGTL</sequence>
<keyword evidence="1" id="KW-0732">Signal</keyword>